<accession>A0A2V5IJV4</accession>
<evidence type="ECO:0000313" key="12">
    <source>
        <dbReference type="Proteomes" id="UP000248817"/>
    </source>
</evidence>
<evidence type="ECO:0000256" key="2">
    <source>
        <dbReference type="ARBA" id="ARBA00010617"/>
    </source>
</evidence>
<evidence type="ECO:0000256" key="8">
    <source>
        <dbReference type="PIRSR" id="PIRSR602401-1"/>
    </source>
</evidence>
<evidence type="ECO:0000256" key="10">
    <source>
        <dbReference type="SAM" id="Phobius"/>
    </source>
</evidence>
<sequence length="594" mass="67216">MQQQQGASGSSSTRNQIPEQVTLCAVLANPQSRQHLRPPSHLRLHLNLSTALGETHHPAENHDNITMALSISLTALTPTGIALLFCITILLLLSYYHLTPTVKKSQLPLPPGPKGLPIIGNLHQAPRQKAWEVYKRWSDRYGPIMTVNNGGNITIIVSSHHIVETFLAKHNAVFSSRPQLLVLERALYGFTTPALPYGEKWLTHRALRGAVLKPTMAVKYRGINDLESKQLLHELLTKGDHFTECVRRQAASLFLGIAYGHRFPEETAEILDIDRAVAQLGGISESMFAGTAMLREFFPILKYLPGNDKFLKQLDDVGERLANIYVKRFRDGLRTPAWNWAKEYVSRPEAKGMSELELSFCIGSTYQASLTPYEILRIIVLAAIFHPEEMRRLQREIDAVVGPDRLPDWEHRDHIPWVMAFVYEALRWHAFSPLGAPRAISSDIEYKGYLLPKGATLVLNQWAMDHDENVYDDPFTFRPQRWIDNPNLPHVIFGFGLRGCPGQHLAREHLFINTARLFWAYDFGHAYENGEKVELDLDELMQPRGGGSAFNQVPSFPASVVIRNETRKEIVEKAWDAVEKDEQKILAEAMPLKA</sequence>
<keyword evidence="5 9" id="KW-0560">Oxidoreductase</keyword>
<dbReference type="InterPro" id="IPR050364">
    <property type="entry name" value="Cytochrome_P450_fung"/>
</dbReference>
<dbReference type="InterPro" id="IPR036396">
    <property type="entry name" value="Cyt_P450_sf"/>
</dbReference>
<keyword evidence="4 8" id="KW-0479">Metal-binding</keyword>
<keyword evidence="10" id="KW-0472">Membrane</keyword>
<keyword evidence="3 8" id="KW-0349">Heme</keyword>
<dbReference type="InterPro" id="IPR001128">
    <property type="entry name" value="Cyt_P450"/>
</dbReference>
<proteinExistence type="inferred from homology"/>
<dbReference type="EMBL" id="KZ825463">
    <property type="protein sequence ID" value="PYI36905.1"/>
    <property type="molecule type" value="Genomic_DNA"/>
</dbReference>
<dbReference type="Pfam" id="PF00067">
    <property type="entry name" value="p450"/>
    <property type="match status" value="1"/>
</dbReference>
<keyword evidence="12" id="KW-1185">Reference proteome</keyword>
<dbReference type="Gene3D" id="1.10.630.10">
    <property type="entry name" value="Cytochrome P450"/>
    <property type="match status" value="1"/>
</dbReference>
<dbReference type="PRINTS" id="PR00385">
    <property type="entry name" value="P450"/>
</dbReference>
<organism evidence="11 12">
    <name type="scientific">Aspergillus indologenus CBS 114.80</name>
    <dbReference type="NCBI Taxonomy" id="1450541"/>
    <lineage>
        <taxon>Eukaryota</taxon>
        <taxon>Fungi</taxon>
        <taxon>Dikarya</taxon>
        <taxon>Ascomycota</taxon>
        <taxon>Pezizomycotina</taxon>
        <taxon>Eurotiomycetes</taxon>
        <taxon>Eurotiomycetidae</taxon>
        <taxon>Eurotiales</taxon>
        <taxon>Aspergillaceae</taxon>
        <taxon>Aspergillus</taxon>
        <taxon>Aspergillus subgen. Circumdati</taxon>
    </lineage>
</organism>
<dbReference type="GO" id="GO:0005506">
    <property type="term" value="F:iron ion binding"/>
    <property type="evidence" value="ECO:0007669"/>
    <property type="project" value="InterPro"/>
</dbReference>
<dbReference type="CDD" id="cd11065">
    <property type="entry name" value="CYP64-like"/>
    <property type="match status" value="1"/>
</dbReference>
<dbReference type="InterPro" id="IPR002401">
    <property type="entry name" value="Cyt_P450_E_grp-I"/>
</dbReference>
<dbReference type="AlphaFoldDB" id="A0A2V5IJV4"/>
<dbReference type="PROSITE" id="PS00086">
    <property type="entry name" value="CYTOCHROME_P450"/>
    <property type="match status" value="1"/>
</dbReference>
<dbReference type="InterPro" id="IPR017972">
    <property type="entry name" value="Cyt_P450_CS"/>
</dbReference>
<dbReference type="Proteomes" id="UP000248817">
    <property type="component" value="Unassembled WGS sequence"/>
</dbReference>
<dbReference type="PRINTS" id="PR00463">
    <property type="entry name" value="EP450I"/>
</dbReference>
<protein>
    <submittedName>
        <fullName evidence="11">Cytochrome P450</fullName>
    </submittedName>
</protein>
<comment type="similarity">
    <text evidence="2 9">Belongs to the cytochrome P450 family.</text>
</comment>
<dbReference type="SUPFAM" id="SSF48264">
    <property type="entry name" value="Cytochrome P450"/>
    <property type="match status" value="1"/>
</dbReference>
<evidence type="ECO:0000256" key="1">
    <source>
        <dbReference type="ARBA" id="ARBA00001971"/>
    </source>
</evidence>
<reference evidence="11 12" key="1">
    <citation type="submission" date="2018-02" db="EMBL/GenBank/DDBJ databases">
        <title>The genomes of Aspergillus section Nigri reveals drivers in fungal speciation.</title>
        <authorList>
            <consortium name="DOE Joint Genome Institute"/>
            <person name="Vesth T.C."/>
            <person name="Nybo J."/>
            <person name="Theobald S."/>
            <person name="Brandl J."/>
            <person name="Frisvad J.C."/>
            <person name="Nielsen K.F."/>
            <person name="Lyhne E.K."/>
            <person name="Kogle M.E."/>
            <person name="Kuo A."/>
            <person name="Riley R."/>
            <person name="Clum A."/>
            <person name="Nolan M."/>
            <person name="Lipzen A."/>
            <person name="Salamov A."/>
            <person name="Henrissat B."/>
            <person name="Wiebenga A."/>
            <person name="De vries R.P."/>
            <person name="Grigoriev I.V."/>
            <person name="Mortensen U.H."/>
            <person name="Andersen M.R."/>
            <person name="Baker S.E."/>
        </authorList>
    </citation>
    <scope>NUCLEOTIDE SEQUENCE [LARGE SCALE GENOMIC DNA]</scope>
    <source>
        <strain evidence="11 12">CBS 114.80</strain>
    </source>
</reference>
<keyword evidence="7 9" id="KW-0503">Monooxygenase</keyword>
<keyword evidence="10" id="KW-0812">Transmembrane</keyword>
<comment type="cofactor">
    <cofactor evidence="1 8">
        <name>heme</name>
        <dbReference type="ChEBI" id="CHEBI:30413"/>
    </cofactor>
</comment>
<evidence type="ECO:0000256" key="9">
    <source>
        <dbReference type="RuleBase" id="RU000461"/>
    </source>
</evidence>
<dbReference type="GO" id="GO:0004497">
    <property type="term" value="F:monooxygenase activity"/>
    <property type="evidence" value="ECO:0007669"/>
    <property type="project" value="UniProtKB-KW"/>
</dbReference>
<evidence type="ECO:0000256" key="6">
    <source>
        <dbReference type="ARBA" id="ARBA00023004"/>
    </source>
</evidence>
<feature type="transmembrane region" description="Helical" evidence="10">
    <location>
        <begin position="75"/>
        <end position="98"/>
    </location>
</feature>
<keyword evidence="10" id="KW-1133">Transmembrane helix</keyword>
<dbReference type="GO" id="GO:0016705">
    <property type="term" value="F:oxidoreductase activity, acting on paired donors, with incorporation or reduction of molecular oxygen"/>
    <property type="evidence" value="ECO:0007669"/>
    <property type="project" value="InterPro"/>
</dbReference>
<evidence type="ECO:0000256" key="3">
    <source>
        <dbReference type="ARBA" id="ARBA00022617"/>
    </source>
</evidence>
<evidence type="ECO:0000313" key="11">
    <source>
        <dbReference type="EMBL" id="PYI36905.1"/>
    </source>
</evidence>
<name>A0A2V5IJV4_9EURO</name>
<evidence type="ECO:0000256" key="5">
    <source>
        <dbReference type="ARBA" id="ARBA00023002"/>
    </source>
</evidence>
<dbReference type="PANTHER" id="PTHR46300:SF1">
    <property type="entry name" value="P450, PUTATIVE (EUROFUNG)-RELATED"/>
    <property type="match status" value="1"/>
</dbReference>
<dbReference type="PANTHER" id="PTHR46300">
    <property type="entry name" value="P450, PUTATIVE (EUROFUNG)-RELATED-RELATED"/>
    <property type="match status" value="1"/>
</dbReference>
<dbReference type="GO" id="GO:0020037">
    <property type="term" value="F:heme binding"/>
    <property type="evidence" value="ECO:0007669"/>
    <property type="project" value="InterPro"/>
</dbReference>
<feature type="binding site" description="axial binding residue" evidence="8">
    <location>
        <position position="500"/>
    </location>
    <ligand>
        <name>heme</name>
        <dbReference type="ChEBI" id="CHEBI:30413"/>
    </ligand>
    <ligandPart>
        <name>Fe</name>
        <dbReference type="ChEBI" id="CHEBI:18248"/>
    </ligandPart>
</feature>
<gene>
    <name evidence="11" type="ORF">BP00DRAFT_452935</name>
</gene>
<evidence type="ECO:0000256" key="4">
    <source>
        <dbReference type="ARBA" id="ARBA00022723"/>
    </source>
</evidence>
<evidence type="ECO:0000256" key="7">
    <source>
        <dbReference type="ARBA" id="ARBA00023033"/>
    </source>
</evidence>
<keyword evidence="6 8" id="KW-0408">Iron</keyword>